<dbReference type="InterPro" id="IPR034660">
    <property type="entry name" value="DinB/YfiT-like"/>
</dbReference>
<evidence type="ECO:0000313" key="2">
    <source>
        <dbReference type="EMBL" id="MFC6661951.1"/>
    </source>
</evidence>
<sequence length="79" mass="8496">MPRPAAAQDAATRDAQLAAYVAAATRVRAALAGWSDAALDRCALPHDLLGRVSARELLFFTVYHDHHHLRGAHAALETP</sequence>
<proteinExistence type="predicted"/>
<evidence type="ECO:0000259" key="1">
    <source>
        <dbReference type="Pfam" id="PF12867"/>
    </source>
</evidence>
<dbReference type="Gene3D" id="1.20.120.450">
    <property type="entry name" value="dinb family like domain"/>
    <property type="match status" value="1"/>
</dbReference>
<dbReference type="SUPFAM" id="SSF109854">
    <property type="entry name" value="DinB/YfiT-like putative metalloenzymes"/>
    <property type="match status" value="1"/>
</dbReference>
<dbReference type="InterPro" id="IPR024775">
    <property type="entry name" value="DinB-like"/>
</dbReference>
<feature type="domain" description="DinB-like" evidence="1">
    <location>
        <begin position="10"/>
        <end position="70"/>
    </location>
</feature>
<name>A0ABW1ZLY3_9DEIO</name>
<accession>A0ABW1ZLY3</accession>
<organism evidence="2 3">
    <name type="scientific">Deinococcus multiflagellatus</name>
    <dbReference type="NCBI Taxonomy" id="1656887"/>
    <lineage>
        <taxon>Bacteria</taxon>
        <taxon>Thermotogati</taxon>
        <taxon>Deinococcota</taxon>
        <taxon>Deinococci</taxon>
        <taxon>Deinococcales</taxon>
        <taxon>Deinococcaceae</taxon>
        <taxon>Deinococcus</taxon>
    </lineage>
</organism>
<gene>
    <name evidence="2" type="ORF">ACFP90_17705</name>
</gene>
<dbReference type="Proteomes" id="UP001596317">
    <property type="component" value="Unassembled WGS sequence"/>
</dbReference>
<dbReference type="RefSeq" id="WP_380057685.1">
    <property type="nucleotide sequence ID" value="NZ_JBHSWB010000001.1"/>
</dbReference>
<evidence type="ECO:0000313" key="3">
    <source>
        <dbReference type="Proteomes" id="UP001596317"/>
    </source>
</evidence>
<dbReference type="EMBL" id="JBHSWB010000001">
    <property type="protein sequence ID" value="MFC6661951.1"/>
    <property type="molecule type" value="Genomic_DNA"/>
</dbReference>
<reference evidence="3" key="1">
    <citation type="journal article" date="2019" name="Int. J. Syst. Evol. Microbiol.">
        <title>The Global Catalogue of Microorganisms (GCM) 10K type strain sequencing project: providing services to taxonomists for standard genome sequencing and annotation.</title>
        <authorList>
            <consortium name="The Broad Institute Genomics Platform"/>
            <consortium name="The Broad Institute Genome Sequencing Center for Infectious Disease"/>
            <person name="Wu L."/>
            <person name="Ma J."/>
        </authorList>
    </citation>
    <scope>NUCLEOTIDE SEQUENCE [LARGE SCALE GENOMIC DNA]</scope>
    <source>
        <strain evidence="3">CCUG 63830</strain>
    </source>
</reference>
<keyword evidence="3" id="KW-1185">Reference proteome</keyword>
<dbReference type="Pfam" id="PF12867">
    <property type="entry name" value="DinB_2"/>
    <property type="match status" value="1"/>
</dbReference>
<comment type="caution">
    <text evidence="2">The sequence shown here is derived from an EMBL/GenBank/DDBJ whole genome shotgun (WGS) entry which is preliminary data.</text>
</comment>
<protein>
    <submittedName>
        <fullName evidence="2">DinB family protein</fullName>
    </submittedName>
</protein>